<dbReference type="InterPro" id="IPR045107">
    <property type="entry name" value="SAC3/GANP/THP3"/>
</dbReference>
<dbReference type="PANTHER" id="PTHR12436:SF3">
    <property type="entry name" value="GERMINAL-CENTER ASSOCIATED NUCLEAR PROTEIN"/>
    <property type="match status" value="1"/>
</dbReference>
<evidence type="ECO:0000256" key="1">
    <source>
        <dbReference type="PROSITE-ProRule" id="PRU00176"/>
    </source>
</evidence>
<protein>
    <recommendedName>
        <fullName evidence="3">RRM domain-containing protein</fullName>
    </recommendedName>
</protein>
<feature type="compositionally biased region" description="Low complexity" evidence="2">
    <location>
        <begin position="121"/>
        <end position="142"/>
    </location>
</feature>
<feature type="compositionally biased region" description="Polar residues" evidence="2">
    <location>
        <begin position="143"/>
        <end position="153"/>
    </location>
</feature>
<dbReference type="KEGG" id="dfa:DFA_11691"/>
<feature type="region of interest" description="Disordered" evidence="2">
    <location>
        <begin position="1023"/>
        <end position="1059"/>
    </location>
</feature>
<dbReference type="InterPro" id="IPR035979">
    <property type="entry name" value="RBD_domain_sf"/>
</dbReference>
<feature type="compositionally biased region" description="Polar residues" evidence="2">
    <location>
        <begin position="939"/>
        <end position="952"/>
    </location>
</feature>
<feature type="domain" description="RRM" evidence="3">
    <location>
        <begin position="182"/>
        <end position="260"/>
    </location>
</feature>
<feature type="region of interest" description="Disordered" evidence="2">
    <location>
        <begin position="714"/>
        <end position="755"/>
    </location>
</feature>
<dbReference type="InterPro" id="IPR005062">
    <property type="entry name" value="SAC3/GANP/THP3_conserved"/>
</dbReference>
<feature type="compositionally biased region" description="Low complexity" evidence="2">
    <location>
        <begin position="789"/>
        <end position="809"/>
    </location>
</feature>
<name>F4QDY3_CACFS</name>
<feature type="region of interest" description="Disordered" evidence="2">
    <location>
        <begin position="1590"/>
        <end position="1627"/>
    </location>
</feature>
<sequence>MEWGKEKDKESNSNTPSSTSVFGVAAFSTTAPTIGQQQQSTAALSPTLVAPSSIFGSTSASVFGGAAGGTTSAFGGATSAFGGTSAFGAVSPNVTATTTTAAVSSVFSKPSFGLSFDLDSNNNHNTTTTNNGTTTTTTTTSNGLSSPKGTTPLNAFATPFKPKPTPKPSTPTTTGGKGKFTNTIHVSKLPRVLHGQTIKELKQELRSHFDKYGSIKEFNLIELPFPYLVVSFNTVEEASEALKKGRSFKNFTLIVKPYIDPDSPSPSSSHTTTSSPSVELKSQEELLRNRLKGHLLQNNNNNNNNVKLVSNIPLPQIILPDTTSTNENYDNDNEENENELDDEIDEIDEIDDKEQDEEEEKEIGVKEIEENEEIEEIEEIVDDIPTPISFLPKTPTTPTTTTTNFKPTTPNHIIAYQNNNITPKVNLIGTTHQPITKSIDSETGHKVGLCLEFCPPKEKSHRESSGDINTLEKLENGELRLVKKYKRNVAEEYTEIPPEEIRPPHILSQVMSHLTHYVVDRKGIAFTEIQNFIRDRSRSLRQDLTSQHSKGSVSIDIHERCVRFHIVSHHFLCEHPEEEFNQFQNLEQMNNCLTSLKLFYDDHYKKHNCVSPNEAEFRSYYILNLLEQQSDLVSFLISIPQEIRSHPLITYVMDLSLTVDDASDQVNFRYLDTSTKVGPTVSQIILGRAPKTFQQVIDVPEPVQQSYLLFSKNEHPSLPSTPPITSNQQHQQQQNIIKKQEPSKQPTILEKKPTTTATVIDTTSAIVKPPITNNNNNIFSPSFTSTISPTLPTSSSTTTTNTTLPSNSTVFGAQPSNGTVFGNQSTSIFGQKQNIFGSEPTTTTKTTPQLPVGLFGTTTIPKNQEEKTQSNGIHLNDTSSIGVASLFPPPDLTPLKPETNPKSSTPPIITNNNLTPTPTPPKQTTTTKLPDLFKIPSELNRSGSGDSNQSFTPMAIGKTPMAQTPNESPMHVSETPFGRFPSANIFQTPSPSPSPSPMSLSTPFVKPKTDVLKFPHDKIAEEVGKQISKQPSLSSSSKSTTTTTVPVKPQKPKKSHQEKSNRALVGYLFRDWFVKTKQYKSTKNQIKKIENLVITTTQLHPTTFNNDLIFHSPLSLTKKKNHQKVQLQKEEEEEMDRKEEEEEEKMDEIQETKVLPINIAYSIYQELYKKNKNNPNPLYWKLLVVSTTDSTLCQLLSQNQQRQDYTISKTEQSSVEYISLNQKRNQMKRKLSKKPINICIQLYGNNNNSPKIFKGLSSILFEIGENSLENDKKLINLLHCIYQFGYQKRMPLLFIGRVAEQEIKQFIQKNQDLWEKTISFWTTYDIVVDHKDNNVPIQNIVNGSLVWLAEHTQPIESFDIIPLASILGIVTHDLFQNMFKSYPVAGRYKMGLPLAVLLQPKQIIDKFNQLLDSLASLLTDPHLQSSHYWPIPEFSSDHLQSWNSNETFTKVKKSLESIKLPSMDKTISSLVGLNYSNNNNNNENNCQEYETAREEHLDICNRFINWIKSFVQDCPEILISQVTNTFENFAKEAVAIDETVLSSTLHIIALPWHSIFEIIFSYQISMIPTLFSSYHPDLIHLLKSNLNENEKSSSKQKPLVGIIPSSPKITTNQQNGHTNNNNSSIKSTTSELTLDDLESPILKSNGNGAKMTTTMGNKKRDSDFSLSQPNQKLWKSSSPSSAVNQNYWKSTSSYSSAINPNYWKSKGGDNNKPTTTPTITQQKSQLEKLFESIAIEKRESKILDEKLFNLVQDCGRNDLIDKYYSQK</sequence>
<dbReference type="InterPro" id="IPR000504">
    <property type="entry name" value="RRM_dom"/>
</dbReference>
<evidence type="ECO:0000256" key="2">
    <source>
        <dbReference type="SAM" id="MobiDB-lite"/>
    </source>
</evidence>
<feature type="compositionally biased region" description="Low complexity" evidence="2">
    <location>
        <begin position="1610"/>
        <end position="1627"/>
    </location>
</feature>
<dbReference type="SUPFAM" id="SSF54928">
    <property type="entry name" value="RNA-binding domain, RBD"/>
    <property type="match status" value="1"/>
</dbReference>
<evidence type="ECO:0000313" key="5">
    <source>
        <dbReference type="Proteomes" id="UP000007797"/>
    </source>
</evidence>
<keyword evidence="5" id="KW-1185">Reference proteome</keyword>
<feature type="region of interest" description="Disordered" evidence="2">
    <location>
        <begin position="259"/>
        <end position="281"/>
    </location>
</feature>
<feature type="compositionally biased region" description="Acidic residues" evidence="2">
    <location>
        <begin position="329"/>
        <end position="342"/>
    </location>
</feature>
<feature type="compositionally biased region" description="Low complexity" evidence="2">
    <location>
        <begin position="1028"/>
        <end position="1048"/>
    </location>
</feature>
<accession>F4QDY3</accession>
<feature type="compositionally biased region" description="Low complexity" evidence="2">
    <location>
        <begin position="392"/>
        <end position="410"/>
    </location>
</feature>
<dbReference type="Gene3D" id="1.25.40.990">
    <property type="match status" value="1"/>
</dbReference>
<dbReference type="InterPro" id="IPR012677">
    <property type="entry name" value="Nucleotide-bd_a/b_plait_sf"/>
</dbReference>
<keyword evidence="1" id="KW-0694">RNA-binding</keyword>
<feature type="compositionally biased region" description="Low complexity" evidence="2">
    <location>
        <begin position="265"/>
        <end position="277"/>
    </location>
</feature>
<dbReference type="Proteomes" id="UP000007797">
    <property type="component" value="Unassembled WGS sequence"/>
</dbReference>
<dbReference type="STRING" id="1054147.F4QDY3"/>
<evidence type="ECO:0000259" key="3">
    <source>
        <dbReference type="PROSITE" id="PS50102"/>
    </source>
</evidence>
<dbReference type="Pfam" id="PF03399">
    <property type="entry name" value="SAC3_GANP"/>
    <property type="match status" value="1"/>
</dbReference>
<feature type="compositionally biased region" description="Polar residues" evidence="2">
    <location>
        <begin position="810"/>
        <end position="840"/>
    </location>
</feature>
<feature type="compositionally biased region" description="Low complexity" evidence="2">
    <location>
        <begin position="905"/>
        <end position="930"/>
    </location>
</feature>
<dbReference type="RefSeq" id="XP_004350638.1">
    <property type="nucleotide sequence ID" value="XM_004350587.1"/>
</dbReference>
<organism evidence="4 5">
    <name type="scientific">Cavenderia fasciculata</name>
    <name type="common">Slime mold</name>
    <name type="synonym">Dictyostelium fasciculatum</name>
    <dbReference type="NCBI Taxonomy" id="261658"/>
    <lineage>
        <taxon>Eukaryota</taxon>
        <taxon>Amoebozoa</taxon>
        <taxon>Evosea</taxon>
        <taxon>Eumycetozoa</taxon>
        <taxon>Dictyostelia</taxon>
        <taxon>Acytosteliales</taxon>
        <taxon>Cavenderiaceae</taxon>
        <taxon>Cavenderia</taxon>
    </lineage>
</organism>
<feature type="compositionally biased region" description="Polar residues" evidence="2">
    <location>
        <begin position="1642"/>
        <end position="1656"/>
    </location>
</feature>
<dbReference type="GeneID" id="14866423"/>
<dbReference type="OrthoDB" id="21502at2759"/>
<feature type="region of interest" description="Disordered" evidence="2">
    <location>
        <begin position="386"/>
        <end position="410"/>
    </location>
</feature>
<feature type="region of interest" description="Disordered" evidence="2">
    <location>
        <begin position="117"/>
        <end position="181"/>
    </location>
</feature>
<feature type="compositionally biased region" description="Polar residues" evidence="2">
    <location>
        <begin position="869"/>
        <end position="882"/>
    </location>
</feature>
<feature type="region of interest" description="Disordered" evidence="2">
    <location>
        <begin position="1120"/>
        <end position="1148"/>
    </location>
</feature>
<dbReference type="EMBL" id="GL883029">
    <property type="protein sequence ID" value="EGG13930.1"/>
    <property type="molecule type" value="Genomic_DNA"/>
</dbReference>
<dbReference type="Gene3D" id="3.30.70.330">
    <property type="match status" value="1"/>
</dbReference>
<feature type="region of interest" description="Disordered" evidence="2">
    <location>
        <begin position="319"/>
        <end position="342"/>
    </location>
</feature>
<dbReference type="PROSITE" id="PS50102">
    <property type="entry name" value="RRM"/>
    <property type="match status" value="1"/>
</dbReference>
<dbReference type="CDD" id="cd00590">
    <property type="entry name" value="RRM_SF"/>
    <property type="match status" value="1"/>
</dbReference>
<evidence type="ECO:0000313" key="4">
    <source>
        <dbReference type="EMBL" id="EGG13930.1"/>
    </source>
</evidence>
<reference evidence="5" key="1">
    <citation type="journal article" date="2011" name="Genome Res.">
        <title>Phylogeny-wide analysis of social amoeba genomes highlights ancient origins for complex intercellular communication.</title>
        <authorList>
            <person name="Heidel A.J."/>
            <person name="Lawal H.M."/>
            <person name="Felder M."/>
            <person name="Schilde C."/>
            <person name="Helps N.R."/>
            <person name="Tunggal B."/>
            <person name="Rivero F."/>
            <person name="John U."/>
            <person name="Schleicher M."/>
            <person name="Eichinger L."/>
            <person name="Platzer M."/>
            <person name="Noegel A.A."/>
            <person name="Schaap P."/>
            <person name="Gloeckner G."/>
        </authorList>
    </citation>
    <scope>NUCLEOTIDE SEQUENCE [LARGE SCALE GENOMIC DNA]</scope>
    <source>
        <strain evidence="5">SH3</strain>
    </source>
</reference>
<dbReference type="GO" id="GO:0070390">
    <property type="term" value="C:transcription export complex 2"/>
    <property type="evidence" value="ECO:0007669"/>
    <property type="project" value="TreeGrafter"/>
</dbReference>
<dbReference type="GO" id="GO:0003723">
    <property type="term" value="F:RNA binding"/>
    <property type="evidence" value="ECO:0007669"/>
    <property type="project" value="UniProtKB-UniRule"/>
</dbReference>
<feature type="compositionally biased region" description="Acidic residues" evidence="2">
    <location>
        <begin position="1130"/>
        <end position="1146"/>
    </location>
</feature>
<feature type="compositionally biased region" description="Polar residues" evidence="2">
    <location>
        <begin position="1664"/>
        <end position="1680"/>
    </location>
</feature>
<gene>
    <name evidence="4" type="ORF">DFA_11691</name>
</gene>
<dbReference type="GO" id="GO:0005737">
    <property type="term" value="C:cytoplasm"/>
    <property type="evidence" value="ECO:0007669"/>
    <property type="project" value="TreeGrafter"/>
</dbReference>
<feature type="region of interest" description="Disordered" evidence="2">
    <location>
        <begin position="1639"/>
        <end position="1680"/>
    </location>
</feature>
<dbReference type="GO" id="GO:0006406">
    <property type="term" value="P:mRNA export from nucleus"/>
    <property type="evidence" value="ECO:0007669"/>
    <property type="project" value="TreeGrafter"/>
</dbReference>
<feature type="compositionally biased region" description="Low complexity" evidence="2">
    <location>
        <begin position="727"/>
        <end position="737"/>
    </location>
</feature>
<dbReference type="OMA" id="IHERCTR"/>
<proteinExistence type="predicted"/>
<feature type="region of interest" description="Disordered" evidence="2">
    <location>
        <begin position="789"/>
        <end position="1004"/>
    </location>
</feature>
<dbReference type="PANTHER" id="PTHR12436">
    <property type="entry name" value="80 KDA MCM3-ASSOCIATED PROTEIN"/>
    <property type="match status" value="1"/>
</dbReference>